<dbReference type="InterPro" id="IPR022772">
    <property type="entry name" value="VHL_tumour_suppress_b/a_dom"/>
</dbReference>
<organism evidence="4">
    <name type="scientific">Sarcoptes scabiei</name>
    <name type="common">Itch mite</name>
    <name type="synonym">Acarus scabiei</name>
    <dbReference type="NCBI Taxonomy" id="52283"/>
    <lineage>
        <taxon>Eukaryota</taxon>
        <taxon>Metazoa</taxon>
        <taxon>Ecdysozoa</taxon>
        <taxon>Arthropoda</taxon>
        <taxon>Chelicerata</taxon>
        <taxon>Arachnida</taxon>
        <taxon>Acari</taxon>
        <taxon>Acariformes</taxon>
        <taxon>Sarcoptiformes</taxon>
        <taxon>Astigmata</taxon>
        <taxon>Psoroptidia</taxon>
        <taxon>Sarcoptoidea</taxon>
        <taxon>Sarcoptidae</taxon>
        <taxon>Sarcoptinae</taxon>
        <taxon>Sarcoptes</taxon>
    </lineage>
</organism>
<feature type="compositionally biased region" description="Low complexity" evidence="2">
    <location>
        <begin position="1"/>
        <end position="14"/>
    </location>
</feature>
<evidence type="ECO:0000313" key="4">
    <source>
        <dbReference type="EMBL" id="KAF7489902.1"/>
    </source>
</evidence>
<name>A0A834R415_SARSC</name>
<dbReference type="OrthoDB" id="413400at2759"/>
<gene>
    <name evidence="4" type="ORF">SSS_8029</name>
</gene>
<dbReference type="SUPFAM" id="SSF49468">
    <property type="entry name" value="VHL"/>
    <property type="match status" value="1"/>
</dbReference>
<dbReference type="InterPro" id="IPR036208">
    <property type="entry name" value="VHL_sf"/>
</dbReference>
<comment type="similarity">
    <text evidence="1">Belongs to the VHL family.</text>
</comment>
<dbReference type="EMBL" id="WVUK01000063">
    <property type="protein sequence ID" value="KAF7489902.1"/>
    <property type="molecule type" value="Genomic_DNA"/>
</dbReference>
<reference evidence="5" key="3">
    <citation type="submission" date="2022-06" db="UniProtKB">
        <authorList>
            <consortium name="EnsemblMetazoa"/>
        </authorList>
    </citation>
    <scope>IDENTIFICATION</scope>
</reference>
<evidence type="ECO:0000313" key="6">
    <source>
        <dbReference type="Proteomes" id="UP000070412"/>
    </source>
</evidence>
<dbReference type="EnsemblMetazoa" id="SSS_8029s_mrna">
    <property type="protein sequence ID" value="KAF7489902.1"/>
    <property type="gene ID" value="SSS_8029"/>
</dbReference>
<evidence type="ECO:0000313" key="5">
    <source>
        <dbReference type="EnsemblMetazoa" id="KAF7489902.1"/>
    </source>
</evidence>
<accession>A0A834R415</accession>
<evidence type="ECO:0000256" key="2">
    <source>
        <dbReference type="SAM" id="MobiDB-lite"/>
    </source>
</evidence>
<keyword evidence="6" id="KW-1185">Reference proteome</keyword>
<reference evidence="6" key="1">
    <citation type="journal article" date="2020" name="PLoS Negl. Trop. Dis.">
        <title>High-quality nuclear genome for Sarcoptes scabiei-A critical resource for a neglected parasite.</title>
        <authorList>
            <person name="Korhonen P.K."/>
            <person name="Gasser R.B."/>
            <person name="Ma G."/>
            <person name="Wang T."/>
            <person name="Stroehlein A.J."/>
            <person name="Young N.D."/>
            <person name="Ang C.S."/>
            <person name="Fernando D.D."/>
            <person name="Lu H.C."/>
            <person name="Taylor S."/>
            <person name="Reynolds S.L."/>
            <person name="Mofiz E."/>
            <person name="Najaraj S.H."/>
            <person name="Gowda H."/>
            <person name="Madugundu A."/>
            <person name="Renuse S."/>
            <person name="Holt D."/>
            <person name="Pandey A."/>
            <person name="Papenfuss A.T."/>
            <person name="Fischer K."/>
        </authorList>
    </citation>
    <scope>NUCLEOTIDE SEQUENCE [LARGE SCALE GENOMIC DNA]</scope>
</reference>
<feature type="domain" description="von Hippel-Lindau disease tumour suppressor beta" evidence="3">
    <location>
        <begin position="23"/>
        <end position="86"/>
    </location>
</feature>
<sequence>MSEEPSSSSIGSRESSSRKQNRLKSLNSEIPVKIVIRNQTDRDVAITWIDYDGNEVVYSILASNKNYILNSYVTHPWIFRDSKRNNLATFDALIGDRRDLTSLYFSNRYSYEKRFQKRSRIFYPIQHDCTKNFLLIVIINGVNSLQELCLNFLIDYGSINVGKSTLIDRLSSLPSLIQKQFWEYCRGQKISDFLED</sequence>
<dbReference type="InterPro" id="IPR037140">
    <property type="entry name" value="VHL_beta_dom_sf"/>
</dbReference>
<dbReference type="Pfam" id="PF01847">
    <property type="entry name" value="VHL"/>
    <property type="match status" value="1"/>
</dbReference>
<dbReference type="Proteomes" id="UP000070412">
    <property type="component" value="Unassembled WGS sequence"/>
</dbReference>
<feature type="region of interest" description="Disordered" evidence="2">
    <location>
        <begin position="1"/>
        <end position="22"/>
    </location>
</feature>
<evidence type="ECO:0000259" key="3">
    <source>
        <dbReference type="Pfam" id="PF01847"/>
    </source>
</evidence>
<dbReference type="AlphaFoldDB" id="A0A834R415"/>
<reference evidence="4" key="2">
    <citation type="submission" date="2020-01" db="EMBL/GenBank/DDBJ databases">
        <authorList>
            <person name="Korhonen P.K.K."/>
            <person name="Guangxu M.G."/>
            <person name="Wang T.W."/>
            <person name="Stroehlein A.J.S."/>
            <person name="Young N.D."/>
            <person name="Ang C.-S.A."/>
            <person name="Fernando D.W.F."/>
            <person name="Lu H.L."/>
            <person name="Taylor S.T."/>
            <person name="Ehtesham M.E.M."/>
            <person name="Najaraj S.H.N."/>
            <person name="Harsha G.H.G."/>
            <person name="Madugundu A.M."/>
            <person name="Renuse S.R."/>
            <person name="Holt D.H."/>
            <person name="Pandey A.P."/>
            <person name="Papenfuss A.P."/>
            <person name="Gasser R.B.G."/>
            <person name="Fischer K.F."/>
        </authorList>
    </citation>
    <scope>NUCLEOTIDE SEQUENCE</scope>
    <source>
        <strain evidence="4">SSS_KF_BRIS2020</strain>
    </source>
</reference>
<proteinExistence type="inferred from homology"/>
<dbReference type="Gene3D" id="2.60.40.780">
    <property type="entry name" value="von Hippel-Lindau disease tumour suppressor, beta domain"/>
    <property type="match status" value="1"/>
</dbReference>
<dbReference type="InterPro" id="IPR024053">
    <property type="entry name" value="VHL_beta_dom"/>
</dbReference>
<dbReference type="CDD" id="cd05468">
    <property type="entry name" value="pVHL"/>
    <property type="match status" value="1"/>
</dbReference>
<protein>
    <recommendedName>
        <fullName evidence="3">von Hippel-Lindau disease tumour suppressor beta domain-containing protein</fullName>
    </recommendedName>
</protein>
<evidence type="ECO:0000256" key="1">
    <source>
        <dbReference type="ARBA" id="ARBA00010057"/>
    </source>
</evidence>